<dbReference type="SMART" id="SM00868">
    <property type="entry name" value="zf-AD"/>
    <property type="match status" value="1"/>
</dbReference>
<dbReference type="Pfam" id="PF00096">
    <property type="entry name" value="zf-C2H2"/>
    <property type="match status" value="2"/>
</dbReference>
<gene>
    <name evidence="10" type="primary">LOC113514109</name>
</gene>
<evidence type="ECO:0000259" key="8">
    <source>
        <dbReference type="PROSITE" id="PS50157"/>
    </source>
</evidence>
<dbReference type="GeneID" id="113514109"/>
<dbReference type="Proteomes" id="UP001652740">
    <property type="component" value="Unplaced"/>
</dbReference>
<feature type="domain" description="C2H2-type" evidence="8">
    <location>
        <begin position="418"/>
        <end position="446"/>
    </location>
</feature>
<protein>
    <submittedName>
        <fullName evidence="10">Zinc finger protein 546-like isoform X2</fullName>
    </submittedName>
</protein>
<keyword evidence="2" id="KW-0479">Metal-binding</keyword>
<keyword evidence="6" id="KW-0539">Nucleus</keyword>
<evidence type="ECO:0000256" key="4">
    <source>
        <dbReference type="ARBA" id="ARBA00022771"/>
    </source>
</evidence>
<evidence type="ECO:0000313" key="9">
    <source>
        <dbReference type="Proteomes" id="UP001652740"/>
    </source>
</evidence>
<sequence length="578" mass="68732">MEESLDEVETKTFFGRCICCMEYGYMKNMWIEHYWEGEREIYGEMLMETFSIVCNQLEKLEQICEVCVTRLRDAFNFKKDVQASLNLLQEDSFYNEGNDTELQEKKMFQDNQSLEEEYLEEDMEQEVKLEHLSEPEYQEIEYLEEDEALVAAEITKSQSTESTPASKCTKKERKGDVKATYKNYNQADLRRAVEAVINNELTVVEASERYCIPRRTINTRITYLKNRPDTLDIEIRQLFHDKRYRFVEETKVILAYTNLVPFKVRRTRLYCAYCEPSPVFDDPEQIRIHTYDKHKHQIANNLDIVLRPHWLNEVIRVDITNMACNECYIRIPTWNELFEHLRDTHNVELDEAYTRVIPYKLTNDHKCALCDMNFSHFHFLDAHMNAHYNNYVCADCGDTFITECRLKKHVLIHSNERFPCQECGKVFTLNKYRTKHVNFVHKTGKHFKCLYCDCKYSTELERHMHVVKEHKEKVKTITCEICGLTFTWRAYYLAHVRKKHSTDKKFKCEYCLRQFVSRHDLKMHIMRHKGQKTVECSHCDKKFVTKAELRSHAKTHNKLTTVLETPASLVVICPAPKS</sequence>
<reference evidence="10" key="1">
    <citation type="submission" date="2025-08" db="UniProtKB">
        <authorList>
            <consortium name="RefSeq"/>
        </authorList>
    </citation>
    <scope>IDENTIFICATION</scope>
    <source>
        <tissue evidence="10">Whole larvae</tissue>
    </source>
</reference>
<evidence type="ECO:0000256" key="3">
    <source>
        <dbReference type="ARBA" id="ARBA00022737"/>
    </source>
</evidence>
<feature type="domain" description="C2H2-type" evidence="8">
    <location>
        <begin position="506"/>
        <end position="533"/>
    </location>
</feature>
<feature type="domain" description="C2H2-type" evidence="8">
    <location>
        <begin position="391"/>
        <end position="418"/>
    </location>
</feature>
<evidence type="ECO:0000256" key="2">
    <source>
        <dbReference type="ARBA" id="ARBA00022723"/>
    </source>
</evidence>
<dbReference type="PROSITE" id="PS00028">
    <property type="entry name" value="ZINC_FINGER_C2H2_1"/>
    <property type="match status" value="6"/>
</dbReference>
<dbReference type="InterPro" id="IPR012934">
    <property type="entry name" value="Znf_AD"/>
</dbReference>
<evidence type="ECO:0000256" key="1">
    <source>
        <dbReference type="ARBA" id="ARBA00004123"/>
    </source>
</evidence>
<accession>A0ABM3N0W3</accession>
<dbReference type="InterPro" id="IPR009057">
    <property type="entry name" value="Homeodomain-like_sf"/>
</dbReference>
<dbReference type="SUPFAM" id="SSF46689">
    <property type="entry name" value="Homeodomain-like"/>
    <property type="match status" value="1"/>
</dbReference>
<feature type="domain" description="C2H2-type" evidence="8">
    <location>
        <begin position="534"/>
        <end position="561"/>
    </location>
</feature>
<organism evidence="9 10">
    <name type="scientific">Galleria mellonella</name>
    <name type="common">Greater wax moth</name>
    <dbReference type="NCBI Taxonomy" id="7137"/>
    <lineage>
        <taxon>Eukaryota</taxon>
        <taxon>Metazoa</taxon>
        <taxon>Ecdysozoa</taxon>
        <taxon>Arthropoda</taxon>
        <taxon>Hexapoda</taxon>
        <taxon>Insecta</taxon>
        <taxon>Pterygota</taxon>
        <taxon>Neoptera</taxon>
        <taxon>Endopterygota</taxon>
        <taxon>Lepidoptera</taxon>
        <taxon>Glossata</taxon>
        <taxon>Ditrysia</taxon>
        <taxon>Pyraloidea</taxon>
        <taxon>Pyralidae</taxon>
        <taxon>Galleriinae</taxon>
        <taxon>Galleria</taxon>
    </lineage>
</organism>
<dbReference type="Gene3D" id="3.30.160.60">
    <property type="entry name" value="Classic Zinc Finger"/>
    <property type="match status" value="4"/>
</dbReference>
<comment type="subcellular location">
    <subcellularLocation>
        <location evidence="1">Nucleus</location>
    </subcellularLocation>
</comment>
<evidence type="ECO:0000256" key="6">
    <source>
        <dbReference type="ARBA" id="ARBA00023242"/>
    </source>
</evidence>
<dbReference type="InterPro" id="IPR013087">
    <property type="entry name" value="Znf_C2H2_type"/>
</dbReference>
<dbReference type="RefSeq" id="XP_052757216.1">
    <property type="nucleotide sequence ID" value="XM_052901256.1"/>
</dbReference>
<keyword evidence="3" id="KW-0677">Repeat</keyword>
<dbReference type="InterPro" id="IPR050888">
    <property type="entry name" value="ZnF_C2H2-type_TF"/>
</dbReference>
<feature type="domain" description="C2H2-type" evidence="8">
    <location>
        <begin position="477"/>
        <end position="505"/>
    </location>
</feature>
<dbReference type="SUPFAM" id="SSF57667">
    <property type="entry name" value="beta-beta-alpha zinc fingers"/>
    <property type="match status" value="4"/>
</dbReference>
<name>A0ABM3N0W3_GALME</name>
<keyword evidence="9" id="KW-1185">Reference proteome</keyword>
<dbReference type="PANTHER" id="PTHR24406">
    <property type="entry name" value="TRANSCRIPTIONAL REPRESSOR CTCFL-RELATED"/>
    <property type="match status" value="1"/>
</dbReference>
<evidence type="ECO:0000313" key="10">
    <source>
        <dbReference type="RefSeq" id="XP_052757216.1"/>
    </source>
</evidence>
<dbReference type="InterPro" id="IPR036236">
    <property type="entry name" value="Znf_C2H2_sf"/>
</dbReference>
<feature type="domain" description="C2H2-type" evidence="8">
    <location>
        <begin position="365"/>
        <end position="392"/>
    </location>
</feature>
<dbReference type="PROSITE" id="PS50157">
    <property type="entry name" value="ZINC_FINGER_C2H2_2"/>
    <property type="match status" value="6"/>
</dbReference>
<keyword evidence="4 7" id="KW-0863">Zinc-finger</keyword>
<evidence type="ECO:0000256" key="7">
    <source>
        <dbReference type="PROSITE-ProRule" id="PRU00042"/>
    </source>
</evidence>
<keyword evidence="5" id="KW-0862">Zinc</keyword>
<proteinExistence type="predicted"/>
<dbReference type="Gene3D" id="1.10.10.60">
    <property type="entry name" value="Homeodomain-like"/>
    <property type="match status" value="1"/>
</dbReference>
<dbReference type="SMART" id="SM00355">
    <property type="entry name" value="ZnF_C2H2"/>
    <property type="match status" value="9"/>
</dbReference>
<evidence type="ECO:0000256" key="5">
    <source>
        <dbReference type="ARBA" id="ARBA00022833"/>
    </source>
</evidence>